<gene>
    <name evidence="2" type="ORF">E2C01_049538</name>
</gene>
<reference evidence="2 3" key="1">
    <citation type="submission" date="2019-05" db="EMBL/GenBank/DDBJ databases">
        <title>Another draft genome of Portunus trituberculatus and its Hox gene families provides insights of decapod evolution.</title>
        <authorList>
            <person name="Jeong J.-H."/>
            <person name="Song I."/>
            <person name="Kim S."/>
            <person name="Choi T."/>
            <person name="Kim D."/>
            <person name="Ryu S."/>
            <person name="Kim W."/>
        </authorList>
    </citation>
    <scope>NUCLEOTIDE SEQUENCE [LARGE SCALE GENOMIC DNA]</scope>
    <source>
        <tissue evidence="2">Muscle</tissue>
    </source>
</reference>
<dbReference type="Proteomes" id="UP000324222">
    <property type="component" value="Unassembled WGS sequence"/>
</dbReference>
<evidence type="ECO:0000313" key="3">
    <source>
        <dbReference type="Proteomes" id="UP000324222"/>
    </source>
</evidence>
<accession>A0A5B7GDF3</accession>
<feature type="region of interest" description="Disordered" evidence="1">
    <location>
        <begin position="1"/>
        <end position="42"/>
    </location>
</feature>
<evidence type="ECO:0000313" key="2">
    <source>
        <dbReference type="EMBL" id="MPC55596.1"/>
    </source>
</evidence>
<protein>
    <submittedName>
        <fullName evidence="2">Uncharacterized protein</fullName>
    </submittedName>
</protein>
<feature type="compositionally biased region" description="Basic and acidic residues" evidence="1">
    <location>
        <begin position="1"/>
        <end position="17"/>
    </location>
</feature>
<name>A0A5B7GDF3_PORTR</name>
<evidence type="ECO:0000256" key="1">
    <source>
        <dbReference type="SAM" id="MobiDB-lite"/>
    </source>
</evidence>
<dbReference type="EMBL" id="VSRR010013302">
    <property type="protein sequence ID" value="MPC55596.1"/>
    <property type="molecule type" value="Genomic_DNA"/>
</dbReference>
<proteinExistence type="predicted"/>
<keyword evidence="3" id="KW-1185">Reference proteome</keyword>
<comment type="caution">
    <text evidence="2">The sequence shown here is derived from an EMBL/GenBank/DDBJ whole genome shotgun (WGS) entry which is preliminary data.</text>
</comment>
<sequence>MMLMEVREQGTRSEERASQPARGGGTDWMRGEEQGSGGIGSPPICACQVVDKSPHPPHLVGDIMGVVGEVGQTKGRQGKEFRLT</sequence>
<dbReference type="AlphaFoldDB" id="A0A5B7GDF3"/>
<organism evidence="2 3">
    <name type="scientific">Portunus trituberculatus</name>
    <name type="common">Swimming crab</name>
    <name type="synonym">Neptunus trituberculatus</name>
    <dbReference type="NCBI Taxonomy" id="210409"/>
    <lineage>
        <taxon>Eukaryota</taxon>
        <taxon>Metazoa</taxon>
        <taxon>Ecdysozoa</taxon>
        <taxon>Arthropoda</taxon>
        <taxon>Crustacea</taxon>
        <taxon>Multicrustacea</taxon>
        <taxon>Malacostraca</taxon>
        <taxon>Eumalacostraca</taxon>
        <taxon>Eucarida</taxon>
        <taxon>Decapoda</taxon>
        <taxon>Pleocyemata</taxon>
        <taxon>Brachyura</taxon>
        <taxon>Eubrachyura</taxon>
        <taxon>Portunoidea</taxon>
        <taxon>Portunidae</taxon>
        <taxon>Portuninae</taxon>
        <taxon>Portunus</taxon>
    </lineage>
</organism>